<dbReference type="Proteomes" id="UP000642094">
    <property type="component" value="Unassembled WGS sequence"/>
</dbReference>
<evidence type="ECO:0000313" key="1">
    <source>
        <dbReference type="EMBL" id="MBD2189069.1"/>
    </source>
</evidence>
<comment type="caution">
    <text evidence="1">The sequence shown here is derived from an EMBL/GenBank/DDBJ whole genome shotgun (WGS) entry which is preliminary data.</text>
</comment>
<sequence length="405" mass="46689">MQTVVVIDIRWTGHHPTYANFVTQAFLQSNYQVVVLCPNPNEMYESIRLSIPEKAGNLIVETLIDVQLSPIKKIKKSTLLLVLYRWYEALKRIKKASKKYNFDPDFVFFNYFDDYIYFAYPTSSASFKCRLLYDAINFVFPYKWLGIVFHTGSEDKLVNPNMYKILDSKKCQSFSVLNEKSAEKLRFLNKRIVILPDTADVSLPSSIYPVAQQIKEKANGRPIIGLLGALHKRKGVLPFIEIVKKLSNYPYFFLLAGILDRNSFSPDELGMITEFCDSDPENLFFFFERIPIEANFNSLVSQCDILYLVYECFASSSNIMTKAAFFNKPVLVAHGYLMETLVKEFNLGLSASNQNIEQQIECLETILNKEKFLSKVGQPKFEDFRLLTSREKFNTNLLSLFDDLG</sequence>
<proteinExistence type="predicted"/>
<protein>
    <recommendedName>
        <fullName evidence="3">Glycosyltransferase</fullName>
    </recommendedName>
</protein>
<evidence type="ECO:0008006" key="3">
    <source>
        <dbReference type="Google" id="ProtNLM"/>
    </source>
</evidence>
<reference evidence="1 2" key="1">
    <citation type="journal article" date="2020" name="ISME J.">
        <title>Comparative genomics reveals insights into cyanobacterial evolution and habitat adaptation.</title>
        <authorList>
            <person name="Chen M.Y."/>
            <person name="Teng W.K."/>
            <person name="Zhao L."/>
            <person name="Hu C.X."/>
            <person name="Zhou Y.K."/>
            <person name="Han B.P."/>
            <person name="Song L.R."/>
            <person name="Shu W.S."/>
        </authorList>
    </citation>
    <scope>NUCLEOTIDE SEQUENCE [LARGE SCALE GENOMIC DNA]</scope>
    <source>
        <strain evidence="1 2">FACHB-723</strain>
    </source>
</reference>
<accession>A0ABR7ZZQ2</accession>
<dbReference type="Gene3D" id="3.40.50.2000">
    <property type="entry name" value="Glycogen Phosphorylase B"/>
    <property type="match status" value="1"/>
</dbReference>
<name>A0ABR7ZZQ2_9CYAN</name>
<dbReference type="RefSeq" id="WP_190403906.1">
    <property type="nucleotide sequence ID" value="NZ_JACJQB010000028.1"/>
</dbReference>
<dbReference type="SUPFAM" id="SSF53756">
    <property type="entry name" value="UDP-Glycosyltransferase/glycogen phosphorylase"/>
    <property type="match status" value="1"/>
</dbReference>
<organism evidence="1 2">
    <name type="scientific">Pseudanabaena mucicola FACHB-723</name>
    <dbReference type="NCBI Taxonomy" id="2692860"/>
    <lineage>
        <taxon>Bacteria</taxon>
        <taxon>Bacillati</taxon>
        <taxon>Cyanobacteriota</taxon>
        <taxon>Cyanophyceae</taxon>
        <taxon>Pseudanabaenales</taxon>
        <taxon>Pseudanabaenaceae</taxon>
        <taxon>Pseudanabaena</taxon>
    </lineage>
</organism>
<evidence type="ECO:0000313" key="2">
    <source>
        <dbReference type="Proteomes" id="UP000642094"/>
    </source>
</evidence>
<keyword evidence="2" id="KW-1185">Reference proteome</keyword>
<gene>
    <name evidence="1" type="ORF">H6F41_13065</name>
</gene>
<dbReference type="EMBL" id="JACJQB010000028">
    <property type="protein sequence ID" value="MBD2189069.1"/>
    <property type="molecule type" value="Genomic_DNA"/>
</dbReference>